<evidence type="ECO:0000256" key="16">
    <source>
        <dbReference type="ARBA" id="ARBA00047415"/>
    </source>
</evidence>
<reference evidence="19" key="1">
    <citation type="submission" date="2017-04" db="EMBL/GenBank/DDBJ databases">
        <authorList>
            <person name="Varghese N."/>
            <person name="Submissions S."/>
        </authorList>
    </citation>
    <scope>NUCLEOTIDE SEQUENCE [LARGE SCALE GENOMIC DNA]</scope>
    <source>
        <strain evidence="19">USBA 82</strain>
    </source>
</reference>
<organism evidence="18 19">
    <name type="scientific">Dethiosulfovibrio salsuginis</name>
    <dbReference type="NCBI Taxonomy" id="561720"/>
    <lineage>
        <taxon>Bacteria</taxon>
        <taxon>Thermotogati</taxon>
        <taxon>Synergistota</taxon>
        <taxon>Synergistia</taxon>
        <taxon>Synergistales</taxon>
        <taxon>Dethiosulfovibrionaceae</taxon>
        <taxon>Dethiosulfovibrio</taxon>
    </lineage>
</organism>
<evidence type="ECO:0000313" key="19">
    <source>
        <dbReference type="Proteomes" id="UP000193355"/>
    </source>
</evidence>
<feature type="disulfide bond" description="Redox-active" evidence="17">
    <location>
        <begin position="175"/>
        <end position="177"/>
    </location>
</feature>
<keyword evidence="6 17" id="KW-0004">4Fe-4S</keyword>
<feature type="binding site" evidence="17">
    <location>
        <position position="15"/>
    </location>
    <ligand>
        <name>[4Fe-4S] cluster</name>
        <dbReference type="ChEBI" id="CHEBI:49883"/>
    </ligand>
</feature>
<dbReference type="GO" id="GO:0052693">
    <property type="term" value="F:epoxyqueuosine reductase activity"/>
    <property type="evidence" value="ECO:0007669"/>
    <property type="project" value="UniProtKB-UniRule"/>
</dbReference>
<keyword evidence="7 17" id="KW-0819">tRNA processing</keyword>
<keyword evidence="10 17" id="KW-0560">Oxidoreductase</keyword>
<dbReference type="AlphaFoldDB" id="A0A1X7JH92"/>
<dbReference type="Pfam" id="PF02677">
    <property type="entry name" value="QueH"/>
    <property type="match status" value="1"/>
</dbReference>
<evidence type="ECO:0000256" key="3">
    <source>
        <dbReference type="ARBA" id="ARBA00008207"/>
    </source>
</evidence>
<evidence type="ECO:0000256" key="5">
    <source>
        <dbReference type="ARBA" id="ARBA00016895"/>
    </source>
</evidence>
<evidence type="ECO:0000256" key="11">
    <source>
        <dbReference type="ARBA" id="ARBA00023004"/>
    </source>
</evidence>
<evidence type="ECO:0000256" key="6">
    <source>
        <dbReference type="ARBA" id="ARBA00022485"/>
    </source>
</evidence>
<dbReference type="PANTHER" id="PTHR36701">
    <property type="entry name" value="EPOXYQUEUOSINE REDUCTASE QUEH"/>
    <property type="match status" value="1"/>
</dbReference>
<dbReference type="EMBL" id="FXBB01000012">
    <property type="protein sequence ID" value="SMG27096.1"/>
    <property type="molecule type" value="Genomic_DNA"/>
</dbReference>
<evidence type="ECO:0000256" key="4">
    <source>
        <dbReference type="ARBA" id="ARBA00012622"/>
    </source>
</evidence>
<comment type="similarity">
    <text evidence="3 17">Belongs to the QueH family.</text>
</comment>
<comment type="function">
    <text evidence="1 17">Catalyzes the conversion of epoxyqueuosine (oQ) to queuosine (Q), which is a hypermodified base found in the wobble positions of tRNA(Asp), tRNA(Asn), tRNA(His) and tRNA(Tyr).</text>
</comment>
<dbReference type="OrthoDB" id="9801033at2"/>
<dbReference type="STRING" id="561720.SAMN06275492_11220"/>
<keyword evidence="12 17" id="KW-0411">Iron-sulfur</keyword>
<dbReference type="UniPathway" id="UPA00392"/>
<keyword evidence="13 17" id="KW-1015">Disulfide bond</keyword>
<evidence type="ECO:0000256" key="2">
    <source>
        <dbReference type="ARBA" id="ARBA00004691"/>
    </source>
</evidence>
<dbReference type="GO" id="GO:0051539">
    <property type="term" value="F:4 iron, 4 sulfur cluster binding"/>
    <property type="evidence" value="ECO:0007669"/>
    <property type="project" value="UniProtKB-UniRule"/>
</dbReference>
<evidence type="ECO:0000256" key="12">
    <source>
        <dbReference type="ARBA" id="ARBA00023014"/>
    </source>
</evidence>
<evidence type="ECO:0000256" key="10">
    <source>
        <dbReference type="ARBA" id="ARBA00023002"/>
    </source>
</evidence>
<comment type="pathway">
    <text evidence="2 17">tRNA modification; tRNA-queuosine biosynthesis.</text>
</comment>
<proteinExistence type="inferred from homology"/>
<dbReference type="PANTHER" id="PTHR36701:SF1">
    <property type="entry name" value="EPOXYQUEUOSINE REDUCTASE QUEH"/>
    <property type="match status" value="1"/>
</dbReference>
<evidence type="ECO:0000313" key="18">
    <source>
        <dbReference type="EMBL" id="SMG27096.1"/>
    </source>
</evidence>
<feature type="binding site" evidence="17">
    <location>
        <position position="96"/>
    </location>
    <ligand>
        <name>[4Fe-4S] cluster</name>
        <dbReference type="ChEBI" id="CHEBI:49883"/>
    </ligand>
</feature>
<keyword evidence="19" id="KW-1185">Reference proteome</keyword>
<dbReference type="GO" id="GO:0046872">
    <property type="term" value="F:metal ion binding"/>
    <property type="evidence" value="ECO:0007669"/>
    <property type="project" value="UniProtKB-KW"/>
</dbReference>
<keyword evidence="8 17" id="KW-0479">Metal-binding</keyword>
<dbReference type="HAMAP" id="MF_02089">
    <property type="entry name" value="QueH"/>
    <property type="match status" value="1"/>
</dbReference>
<dbReference type="GO" id="GO:0008616">
    <property type="term" value="P:tRNA queuosine(34) biosynthetic process"/>
    <property type="evidence" value="ECO:0007669"/>
    <property type="project" value="UniProtKB-UniRule"/>
</dbReference>
<keyword evidence="9 17" id="KW-0671">Queuosine biosynthesis</keyword>
<comment type="catalytic activity">
    <reaction evidence="16 17">
        <text>epoxyqueuosine(34) in tRNA + AH2 = queuosine(34) in tRNA + A + H2O</text>
        <dbReference type="Rhea" id="RHEA:32159"/>
        <dbReference type="Rhea" id="RHEA-COMP:18571"/>
        <dbReference type="Rhea" id="RHEA-COMP:18582"/>
        <dbReference type="ChEBI" id="CHEBI:13193"/>
        <dbReference type="ChEBI" id="CHEBI:15377"/>
        <dbReference type="ChEBI" id="CHEBI:17499"/>
        <dbReference type="ChEBI" id="CHEBI:194431"/>
        <dbReference type="ChEBI" id="CHEBI:194443"/>
        <dbReference type="EC" id="1.17.99.6"/>
    </reaction>
</comment>
<sequence length="209" mass="23038">MPFSVGNRVLLHICCGPDGTVPWPDLQGEGFDVTGYFYGGNIHPRSEYYLRLDAVKSVAEEWGGRLIVPPYAPDPWFALAGHLSEEPEGERRCSLCFRIQLEAAAAVAEAEGIGLMTTTLTISPHKDPEEINSIGREVAESRGRIWIDRVWRKKNGFKRSLEECGRLGLYRQNYCGCIYSLTNRDDVVGKPCSVGKAPSCGAGVSDTEI</sequence>
<evidence type="ECO:0000256" key="17">
    <source>
        <dbReference type="HAMAP-Rule" id="MF_02089"/>
    </source>
</evidence>
<evidence type="ECO:0000256" key="14">
    <source>
        <dbReference type="ARBA" id="ARBA00023284"/>
    </source>
</evidence>
<dbReference type="Proteomes" id="UP000193355">
    <property type="component" value="Unassembled WGS sequence"/>
</dbReference>
<evidence type="ECO:0000256" key="9">
    <source>
        <dbReference type="ARBA" id="ARBA00022785"/>
    </source>
</evidence>
<keyword evidence="11 17" id="KW-0408">Iron</keyword>
<feature type="binding site" evidence="17">
    <location>
        <position position="93"/>
    </location>
    <ligand>
        <name>[4Fe-4S] cluster</name>
        <dbReference type="ChEBI" id="CHEBI:49883"/>
    </ligand>
</feature>
<keyword evidence="14 17" id="KW-0676">Redox-active center</keyword>
<dbReference type="InterPro" id="IPR003828">
    <property type="entry name" value="QueH"/>
</dbReference>
<gene>
    <name evidence="17" type="primary">queH</name>
    <name evidence="18" type="ORF">SAMN06275492_11220</name>
</gene>
<feature type="binding site" evidence="17">
    <location>
        <position position="14"/>
    </location>
    <ligand>
        <name>[4Fe-4S] cluster</name>
        <dbReference type="ChEBI" id="CHEBI:49883"/>
    </ligand>
</feature>
<dbReference type="EC" id="1.17.99.6" evidence="4 17"/>
<protein>
    <recommendedName>
        <fullName evidence="5 17">Epoxyqueuosine reductase QueH</fullName>
        <ecNumber evidence="4 17">1.17.99.6</ecNumber>
    </recommendedName>
    <alternativeName>
        <fullName evidence="15 17">Queuosine biosynthesis protein QueH</fullName>
    </alternativeName>
</protein>
<evidence type="ECO:0000256" key="1">
    <source>
        <dbReference type="ARBA" id="ARBA00002268"/>
    </source>
</evidence>
<evidence type="ECO:0000256" key="8">
    <source>
        <dbReference type="ARBA" id="ARBA00022723"/>
    </source>
</evidence>
<name>A0A1X7JH92_9BACT</name>
<accession>A0A1X7JH92</accession>
<evidence type="ECO:0000256" key="13">
    <source>
        <dbReference type="ARBA" id="ARBA00023157"/>
    </source>
</evidence>
<evidence type="ECO:0000256" key="15">
    <source>
        <dbReference type="ARBA" id="ARBA00031446"/>
    </source>
</evidence>
<evidence type="ECO:0000256" key="7">
    <source>
        <dbReference type="ARBA" id="ARBA00022694"/>
    </source>
</evidence>